<protein>
    <submittedName>
        <fullName evidence="1">Uncharacterized protein</fullName>
    </submittedName>
</protein>
<dbReference type="Proteomes" id="UP000008466">
    <property type="component" value="Chromosome"/>
</dbReference>
<evidence type="ECO:0000313" key="1">
    <source>
        <dbReference type="EMBL" id="ADY14269.1"/>
    </source>
</evidence>
<dbReference type="HOGENOM" id="CLU_3222183_0_0_12"/>
<gene>
    <name evidence="1" type="ordered locus">SpiBuddy_2456</name>
</gene>
<reference evidence="2" key="1">
    <citation type="submission" date="2011-02" db="EMBL/GenBank/DDBJ databases">
        <title>Complete sequence of Spirochaeta sp. Buddy.</title>
        <authorList>
            <person name="Lucas S."/>
            <person name="Copeland A."/>
            <person name="Lapidus A."/>
            <person name="Cheng J.-F."/>
            <person name="Goodwin L."/>
            <person name="Pitluck S."/>
            <person name="Zeytun A."/>
            <person name="Detter J.C."/>
            <person name="Han C."/>
            <person name="Tapia R."/>
            <person name="Land M."/>
            <person name="Hauser L."/>
            <person name="Kyrpides N."/>
            <person name="Ivanova N."/>
            <person name="Mikhailova N."/>
            <person name="Pagani I."/>
            <person name="Ritalahti K.M."/>
            <person name="Loeffler F.E."/>
            <person name="Woyke T."/>
        </authorList>
    </citation>
    <scope>NUCLEOTIDE SEQUENCE [LARGE SCALE GENOMIC DNA]</scope>
    <source>
        <strain evidence="2">ATCC BAA-1886 / DSM 22777 / Buddy</strain>
    </source>
</reference>
<evidence type="ECO:0000313" key="2">
    <source>
        <dbReference type="Proteomes" id="UP000008466"/>
    </source>
</evidence>
<name>F0RRL0_SPHGB</name>
<sequence length="44" mass="5444">MLAEFQYPRIEPCKTWKMIEKHEKISIIFQQSKKMNSHLNFNYL</sequence>
<dbReference type="STRING" id="158189.SpiBuddy_2456"/>
<dbReference type="KEGG" id="sbu:SpiBuddy_2456"/>
<keyword evidence="2" id="KW-1185">Reference proteome</keyword>
<dbReference type="EMBL" id="CP002541">
    <property type="protein sequence ID" value="ADY14269.1"/>
    <property type="molecule type" value="Genomic_DNA"/>
</dbReference>
<dbReference type="AlphaFoldDB" id="F0RRL0"/>
<organism evidence="1 2">
    <name type="scientific">Sphaerochaeta globosa (strain ATCC BAA-1886 / DSM 22777 / Buddy)</name>
    <name type="common">Spirochaeta sp. (strain Buddy)</name>
    <dbReference type="NCBI Taxonomy" id="158189"/>
    <lineage>
        <taxon>Bacteria</taxon>
        <taxon>Pseudomonadati</taxon>
        <taxon>Spirochaetota</taxon>
        <taxon>Spirochaetia</taxon>
        <taxon>Spirochaetales</taxon>
        <taxon>Sphaerochaetaceae</taxon>
        <taxon>Sphaerochaeta</taxon>
    </lineage>
</organism>
<accession>F0RRL0</accession>
<proteinExistence type="predicted"/>